<dbReference type="Gene3D" id="3.40.50.1980">
    <property type="entry name" value="Nitrogenase molybdenum iron protein domain"/>
    <property type="match status" value="2"/>
</dbReference>
<evidence type="ECO:0000256" key="2">
    <source>
        <dbReference type="ARBA" id="ARBA00008814"/>
    </source>
</evidence>
<feature type="chain" id="PRO_5045518913" evidence="5">
    <location>
        <begin position="24"/>
        <end position="345"/>
    </location>
</feature>
<gene>
    <name evidence="7" type="ORF">PSA01_58350</name>
</gene>
<dbReference type="SUPFAM" id="SSF53807">
    <property type="entry name" value="Helical backbone' metal receptor"/>
    <property type="match status" value="1"/>
</dbReference>
<dbReference type="PANTHER" id="PTHR30532">
    <property type="entry name" value="IRON III DICITRATE-BINDING PERIPLASMIC PROTEIN"/>
    <property type="match status" value="1"/>
</dbReference>
<accession>A0ABQ0S7B5</accession>
<name>A0ABQ0S7B5_9PSEU</name>
<comment type="subcellular location">
    <subcellularLocation>
        <location evidence="1">Cell envelope</location>
    </subcellularLocation>
</comment>
<evidence type="ECO:0000313" key="7">
    <source>
        <dbReference type="EMBL" id="GEC28806.1"/>
    </source>
</evidence>
<dbReference type="InterPro" id="IPR002491">
    <property type="entry name" value="ABC_transptr_periplasmic_BD"/>
</dbReference>
<feature type="signal peptide" evidence="5">
    <location>
        <begin position="1"/>
        <end position="23"/>
    </location>
</feature>
<keyword evidence="8" id="KW-1185">Reference proteome</keyword>
<protein>
    <submittedName>
        <fullName evidence="7">ABC transporter periplasmic component</fullName>
    </submittedName>
</protein>
<dbReference type="Proteomes" id="UP000320693">
    <property type="component" value="Unassembled WGS sequence"/>
</dbReference>
<dbReference type="EMBL" id="BJNH01000093">
    <property type="protein sequence ID" value="GEC28806.1"/>
    <property type="molecule type" value="Genomic_DNA"/>
</dbReference>
<evidence type="ECO:0000259" key="6">
    <source>
        <dbReference type="PROSITE" id="PS50983"/>
    </source>
</evidence>
<keyword evidence="4 5" id="KW-0732">Signal</keyword>
<reference evidence="7 8" key="1">
    <citation type="submission" date="2019-06" db="EMBL/GenBank/DDBJ databases">
        <title>Whole genome shotgun sequence of Pseudonocardia saturnea NBRC 14499.</title>
        <authorList>
            <person name="Hosoyama A."/>
            <person name="Uohara A."/>
            <person name="Ohji S."/>
            <person name="Ichikawa N."/>
        </authorList>
    </citation>
    <scope>NUCLEOTIDE SEQUENCE [LARGE SCALE GENOMIC DNA]</scope>
    <source>
        <strain evidence="7 8">NBRC 14499</strain>
    </source>
</reference>
<evidence type="ECO:0000256" key="4">
    <source>
        <dbReference type="ARBA" id="ARBA00022729"/>
    </source>
</evidence>
<feature type="domain" description="Fe/B12 periplasmic-binding" evidence="6">
    <location>
        <begin position="75"/>
        <end position="345"/>
    </location>
</feature>
<dbReference type="PROSITE" id="PS50983">
    <property type="entry name" value="FE_B12_PBP"/>
    <property type="match status" value="1"/>
</dbReference>
<dbReference type="InterPro" id="IPR051313">
    <property type="entry name" value="Bact_iron-sidero_bind"/>
</dbReference>
<comment type="caution">
    <text evidence="7">The sequence shown here is derived from an EMBL/GenBank/DDBJ whole genome shotgun (WGS) entry which is preliminary data.</text>
</comment>
<dbReference type="PROSITE" id="PS51318">
    <property type="entry name" value="TAT"/>
    <property type="match status" value="1"/>
</dbReference>
<proteinExistence type="inferred from homology"/>
<evidence type="ECO:0000256" key="1">
    <source>
        <dbReference type="ARBA" id="ARBA00004196"/>
    </source>
</evidence>
<dbReference type="InterPro" id="IPR006311">
    <property type="entry name" value="TAT_signal"/>
</dbReference>
<keyword evidence="3" id="KW-0813">Transport</keyword>
<comment type="similarity">
    <text evidence="2">Belongs to the bacterial solute-binding protein 8 family.</text>
</comment>
<organism evidence="7 8">
    <name type="scientific">Pseudonocardia saturnea</name>
    <dbReference type="NCBI Taxonomy" id="33909"/>
    <lineage>
        <taxon>Bacteria</taxon>
        <taxon>Bacillati</taxon>
        <taxon>Actinomycetota</taxon>
        <taxon>Actinomycetes</taxon>
        <taxon>Pseudonocardiales</taxon>
        <taxon>Pseudonocardiaceae</taxon>
        <taxon>Pseudonocardia</taxon>
    </lineage>
</organism>
<evidence type="ECO:0000256" key="3">
    <source>
        <dbReference type="ARBA" id="ARBA00022448"/>
    </source>
</evidence>
<evidence type="ECO:0000256" key="5">
    <source>
        <dbReference type="SAM" id="SignalP"/>
    </source>
</evidence>
<sequence>MWNQVRLTYVRFMMIACPPPVCTATTRREFLAIMAAAGLLSGCAGGSDSGPAGATSRRVEHPLGVTDIPVSPSRVVAIDRRGTLPHLLALGIEPVGALTHESIIGSQFPGVVADLTGDVTVLPTAGSSDEVRLEAVAALRPDLVLGWTDGITDQYDALTRIAPTVAVDIDVHDAEPSLRAIAAAVGRDERAEEIITGFEAQRTQRLEALGEIGTVSAVLGVGDQIRVYRPRASSVTRWLQEAGGRIVPDAGTLAGEPYRDLFVTVGQELLGEVNGDTLIVMANSGPDGEAALDALRGNALWSGLPAVRTGRVIRLDSQESVGYFGYQGYNAVLDSLTEQWAALTP</sequence>
<dbReference type="PANTHER" id="PTHR30532:SF24">
    <property type="entry name" value="FERRIC ENTEROBACTIN-BINDING PERIPLASMIC PROTEIN FEPB"/>
    <property type="match status" value="1"/>
</dbReference>
<dbReference type="Pfam" id="PF01497">
    <property type="entry name" value="Peripla_BP_2"/>
    <property type="match status" value="1"/>
</dbReference>
<evidence type="ECO:0000313" key="8">
    <source>
        <dbReference type="Proteomes" id="UP000320693"/>
    </source>
</evidence>